<keyword evidence="3" id="KW-1185">Reference proteome</keyword>
<keyword evidence="1" id="KW-0812">Transmembrane</keyword>
<dbReference type="EMBL" id="JBBPBF010000004">
    <property type="protein sequence ID" value="KAK7614234.1"/>
    <property type="molecule type" value="Genomic_DNA"/>
</dbReference>
<feature type="transmembrane region" description="Helical" evidence="1">
    <location>
        <begin position="40"/>
        <end position="61"/>
    </location>
</feature>
<keyword evidence="1" id="KW-0472">Membrane</keyword>
<proteinExistence type="predicted"/>
<protein>
    <submittedName>
        <fullName evidence="2">Uncharacterized protein</fullName>
    </submittedName>
</protein>
<sequence>MHVTHAIDVILVVYQLLTHFCNCSLHLFPISRSSASSINVFVFFFFFFFFFFVVVTVWHSFFFKTNHLLCLLVCLFVS</sequence>
<organism evidence="2 3">
    <name type="scientific">Phyllosticta paracitricarpa</name>
    <dbReference type="NCBI Taxonomy" id="2016321"/>
    <lineage>
        <taxon>Eukaryota</taxon>
        <taxon>Fungi</taxon>
        <taxon>Dikarya</taxon>
        <taxon>Ascomycota</taxon>
        <taxon>Pezizomycotina</taxon>
        <taxon>Dothideomycetes</taxon>
        <taxon>Dothideomycetes incertae sedis</taxon>
        <taxon>Botryosphaeriales</taxon>
        <taxon>Phyllostictaceae</taxon>
        <taxon>Phyllosticta</taxon>
    </lineage>
</organism>
<keyword evidence="1" id="KW-1133">Transmembrane helix</keyword>
<accession>A0ABR1NH77</accession>
<dbReference type="Proteomes" id="UP001367316">
    <property type="component" value="Unassembled WGS sequence"/>
</dbReference>
<gene>
    <name evidence="2" type="ORF">JOL62DRAFT_293216</name>
</gene>
<evidence type="ECO:0000313" key="2">
    <source>
        <dbReference type="EMBL" id="KAK7614234.1"/>
    </source>
</evidence>
<name>A0ABR1NH77_9PEZI</name>
<comment type="caution">
    <text evidence="2">The sequence shown here is derived from an EMBL/GenBank/DDBJ whole genome shotgun (WGS) entry which is preliminary data.</text>
</comment>
<evidence type="ECO:0000256" key="1">
    <source>
        <dbReference type="SAM" id="Phobius"/>
    </source>
</evidence>
<evidence type="ECO:0000313" key="3">
    <source>
        <dbReference type="Proteomes" id="UP001367316"/>
    </source>
</evidence>
<feature type="transmembrane region" description="Helical" evidence="1">
    <location>
        <begin position="6"/>
        <end position="28"/>
    </location>
</feature>
<reference evidence="2 3" key="1">
    <citation type="submission" date="2024-04" db="EMBL/GenBank/DDBJ databases">
        <title>Phyllosticta paracitricarpa is synonymous to the EU quarantine fungus P. citricarpa based on phylogenomic analyses.</title>
        <authorList>
            <consortium name="Lawrence Berkeley National Laboratory"/>
            <person name="Van ingen-buijs V.A."/>
            <person name="Van westerhoven A.C."/>
            <person name="Haridas S."/>
            <person name="Skiadas P."/>
            <person name="Martin F."/>
            <person name="Groenewald J.Z."/>
            <person name="Crous P.W."/>
            <person name="Seidl M.F."/>
        </authorList>
    </citation>
    <scope>NUCLEOTIDE SEQUENCE [LARGE SCALE GENOMIC DNA]</scope>
    <source>
        <strain evidence="2 3">CBS 141358</strain>
    </source>
</reference>